<name>L7F2B3_STRT8</name>
<organism evidence="1 2">
    <name type="scientific">Streptomyces turgidiscabies (strain Car8)</name>
    <dbReference type="NCBI Taxonomy" id="698760"/>
    <lineage>
        <taxon>Bacteria</taxon>
        <taxon>Bacillati</taxon>
        <taxon>Actinomycetota</taxon>
        <taxon>Actinomycetes</taxon>
        <taxon>Kitasatosporales</taxon>
        <taxon>Streptomycetaceae</taxon>
        <taxon>Streptomyces</taxon>
    </lineage>
</organism>
<feature type="non-terminal residue" evidence="1">
    <location>
        <position position="1"/>
    </location>
</feature>
<dbReference type="AlphaFoldDB" id="L7F2B3"/>
<keyword evidence="2" id="KW-1185">Reference proteome</keyword>
<evidence type="ECO:0000313" key="2">
    <source>
        <dbReference type="Proteomes" id="UP000010931"/>
    </source>
</evidence>
<evidence type="ECO:0000313" key="1">
    <source>
        <dbReference type="EMBL" id="ELP64745.1"/>
    </source>
</evidence>
<protein>
    <submittedName>
        <fullName evidence="1">Uncharacterized protein</fullName>
    </submittedName>
</protein>
<comment type="caution">
    <text evidence="1">The sequence shown here is derived from an EMBL/GenBank/DDBJ whole genome shotgun (WGS) entry which is preliminary data.</text>
</comment>
<accession>L7F2B3</accession>
<dbReference type="Proteomes" id="UP000010931">
    <property type="component" value="Unassembled WGS sequence"/>
</dbReference>
<sequence>RRGLSVERGRAVRVEGLDGLQAPRLPLGALGLRPGDQRPVGGEYQAGERVAQFDAVAARFVDVEEERLLDGVLVRAGLDVHSTGAPEGSPMTVRTAPTAFHGVDADVDVDVDHMVRLP</sequence>
<gene>
    <name evidence="1" type="ORF">STRTUCAR8_09605</name>
</gene>
<reference evidence="1 2" key="1">
    <citation type="journal article" date="2011" name="Plasmid">
        <title>Streptomyces turgidiscabies Car8 contains a modular pathogenicity island that shares virulence genes with other actinobacterial plant pathogens.</title>
        <authorList>
            <person name="Huguet-Tapia J.C."/>
            <person name="Badger J.H."/>
            <person name="Loria R."/>
            <person name="Pettis G.S."/>
        </authorList>
    </citation>
    <scope>NUCLEOTIDE SEQUENCE [LARGE SCALE GENOMIC DNA]</scope>
    <source>
        <strain evidence="1 2">Car8</strain>
    </source>
</reference>
<dbReference type="EMBL" id="AEJB01000427">
    <property type="protein sequence ID" value="ELP64745.1"/>
    <property type="molecule type" value="Genomic_DNA"/>
</dbReference>
<proteinExistence type="predicted"/>
<dbReference type="PATRIC" id="fig|698760.3.peg.6392"/>